<organism evidence="3 4">
    <name type="scientific">Laspinema palackyanum D2a</name>
    <dbReference type="NCBI Taxonomy" id="2953684"/>
    <lineage>
        <taxon>Bacteria</taxon>
        <taxon>Bacillati</taxon>
        <taxon>Cyanobacteriota</taxon>
        <taxon>Cyanophyceae</taxon>
        <taxon>Oscillatoriophycideae</taxon>
        <taxon>Oscillatoriales</taxon>
        <taxon>Laspinemataceae</taxon>
        <taxon>Laspinema</taxon>
        <taxon>Laspinema palackyanum</taxon>
    </lineage>
</organism>
<feature type="domain" description="NAD-dependent epimerase/dehydratase" evidence="2">
    <location>
        <begin position="120"/>
        <end position="191"/>
    </location>
</feature>
<evidence type="ECO:0000313" key="4">
    <source>
        <dbReference type="Proteomes" id="UP001525890"/>
    </source>
</evidence>
<dbReference type="InterPro" id="IPR036291">
    <property type="entry name" value="NAD(P)-bd_dom_sf"/>
</dbReference>
<evidence type="ECO:0000313" key="3">
    <source>
        <dbReference type="EMBL" id="MCT7968516.1"/>
    </source>
</evidence>
<proteinExistence type="inferred from homology"/>
<evidence type="ECO:0000256" key="1">
    <source>
        <dbReference type="ARBA" id="ARBA00007637"/>
    </source>
</evidence>
<keyword evidence="4" id="KW-1185">Reference proteome</keyword>
<dbReference type="SUPFAM" id="SSF51735">
    <property type="entry name" value="NAD(P)-binding Rossmann-fold domains"/>
    <property type="match status" value="1"/>
</dbReference>
<name>A0ABT2MUT9_9CYAN</name>
<dbReference type="PANTHER" id="PTHR43000">
    <property type="entry name" value="DTDP-D-GLUCOSE 4,6-DEHYDRATASE-RELATED"/>
    <property type="match status" value="1"/>
</dbReference>
<comment type="caution">
    <text evidence="3">The sequence shown here is derived from an EMBL/GenBank/DDBJ whole genome shotgun (WGS) entry which is preliminary data.</text>
</comment>
<dbReference type="Pfam" id="PF01370">
    <property type="entry name" value="Epimerase"/>
    <property type="match status" value="1"/>
</dbReference>
<protein>
    <submittedName>
        <fullName evidence="3">NAD-dependent epimerase/dehydratase family protein</fullName>
    </submittedName>
</protein>
<evidence type="ECO:0000259" key="2">
    <source>
        <dbReference type="Pfam" id="PF01370"/>
    </source>
</evidence>
<dbReference type="Gene3D" id="3.40.50.720">
    <property type="entry name" value="NAD(P)-binding Rossmann-like Domain"/>
    <property type="match status" value="2"/>
</dbReference>
<reference evidence="3 4" key="1">
    <citation type="journal article" date="2022" name="Front. Microbiol.">
        <title>High genomic differentiation and limited gene flow indicate recent cryptic speciation within the genus Laspinema (cyanobacteria).</title>
        <authorList>
            <person name="Stanojkovic A."/>
            <person name="Skoupy S."/>
            <person name="Skaloud P."/>
            <person name="Dvorak P."/>
        </authorList>
    </citation>
    <scope>NUCLEOTIDE SEQUENCE [LARGE SCALE GENOMIC DNA]</scope>
    <source>
        <strain evidence="3 4">D2a</strain>
    </source>
</reference>
<dbReference type="RefSeq" id="WP_368008030.1">
    <property type="nucleotide sequence ID" value="NZ_JAMXFF010000033.1"/>
</dbReference>
<accession>A0ABT2MUT9</accession>
<dbReference type="InterPro" id="IPR001509">
    <property type="entry name" value="Epimerase_deHydtase"/>
</dbReference>
<comment type="similarity">
    <text evidence="1">Belongs to the NAD(P)-dependent epimerase/dehydratase family.</text>
</comment>
<gene>
    <name evidence="3" type="ORF">NG799_19595</name>
</gene>
<sequence length="298" mass="33641">MSILMTGCTGLTGGLFLNDFAKVFPERELNCLVRPNSYPNSLSNLNLKLNYCIGDSSTPETWKNIFSDFIPDTIIHIAQLRHIPGIISGLDKLQKLPHLIIIGTTGIYSQYNEYSQDYKIAESQLQTYQGSYCLLRPTMIYGSHRDKNLHKLIKFCDRYGFFPVFGSGDNLIQPVHAEDLAQAILTALQRPHIQGAYDLSGGTVVTFRELLTLVGELLGKPVRQISLPLNAGVWSATILENLLKERSPVRREQILRLQEDKAYPHDAAQRDLDFFPRTLEEGLRQEVELMRSLGMISS</sequence>
<dbReference type="EMBL" id="JAMXFF010000033">
    <property type="protein sequence ID" value="MCT7968516.1"/>
    <property type="molecule type" value="Genomic_DNA"/>
</dbReference>
<dbReference type="Proteomes" id="UP001525890">
    <property type="component" value="Unassembled WGS sequence"/>
</dbReference>